<keyword evidence="1" id="KW-0560">Oxidoreductase</keyword>
<evidence type="ECO:0000259" key="3">
    <source>
        <dbReference type="Pfam" id="PF00248"/>
    </source>
</evidence>
<dbReference type="GO" id="GO:0016491">
    <property type="term" value="F:oxidoreductase activity"/>
    <property type="evidence" value="ECO:0007669"/>
    <property type="project" value="UniProtKB-KW"/>
</dbReference>
<feature type="domain" description="NADP-dependent oxidoreductase" evidence="3">
    <location>
        <begin position="6"/>
        <end position="303"/>
    </location>
</feature>
<dbReference type="InterPro" id="IPR020471">
    <property type="entry name" value="AKR"/>
</dbReference>
<dbReference type="SUPFAM" id="SSF51430">
    <property type="entry name" value="NAD(P)-linked oxidoreductase"/>
    <property type="match status" value="1"/>
</dbReference>
<dbReference type="PANTHER" id="PTHR43364">
    <property type="entry name" value="NADH-SPECIFIC METHYLGLYOXAL REDUCTASE-RELATED"/>
    <property type="match status" value="1"/>
</dbReference>
<dbReference type="EMBL" id="JAQIZZ010000003">
    <property type="protein sequence ID" value="KAJ5547404.1"/>
    <property type="molecule type" value="Genomic_DNA"/>
</dbReference>
<dbReference type="InterPro" id="IPR023210">
    <property type="entry name" value="NADP_OxRdtase_dom"/>
</dbReference>
<comment type="caution">
    <text evidence="4">The sequence shown here is derived from an EMBL/GenBank/DDBJ whole genome shotgun (WGS) entry which is preliminary data.</text>
</comment>
<dbReference type="Proteomes" id="UP001220324">
    <property type="component" value="Unassembled WGS sequence"/>
</dbReference>
<name>A0AAD6D2R4_9EURO</name>
<proteinExistence type="inferred from homology"/>
<evidence type="ECO:0000313" key="5">
    <source>
        <dbReference type="Proteomes" id="UP001220324"/>
    </source>
</evidence>
<dbReference type="InterPro" id="IPR050523">
    <property type="entry name" value="AKR_Detox_Biosynth"/>
</dbReference>
<protein>
    <recommendedName>
        <fullName evidence="3">NADP-dependent oxidoreductase domain-containing protein</fullName>
    </recommendedName>
</protein>
<organism evidence="4 5">
    <name type="scientific">Penicillium frequentans</name>
    <dbReference type="NCBI Taxonomy" id="3151616"/>
    <lineage>
        <taxon>Eukaryota</taxon>
        <taxon>Fungi</taxon>
        <taxon>Dikarya</taxon>
        <taxon>Ascomycota</taxon>
        <taxon>Pezizomycotina</taxon>
        <taxon>Eurotiomycetes</taxon>
        <taxon>Eurotiomycetidae</taxon>
        <taxon>Eurotiales</taxon>
        <taxon>Aspergillaceae</taxon>
        <taxon>Penicillium</taxon>
    </lineage>
</organism>
<dbReference type="InterPro" id="IPR036812">
    <property type="entry name" value="NAD(P)_OxRdtase_dom_sf"/>
</dbReference>
<dbReference type="PANTHER" id="PTHR43364:SF4">
    <property type="entry name" value="NAD(P)-LINKED OXIDOREDUCTASE SUPERFAMILY PROTEIN"/>
    <property type="match status" value="1"/>
</dbReference>
<dbReference type="AlphaFoldDB" id="A0AAD6D2R4"/>
<comment type="similarity">
    <text evidence="2">Belongs to the aldo/keto reductase family. Aldo/keto reductase 2 subfamily.</text>
</comment>
<evidence type="ECO:0000256" key="1">
    <source>
        <dbReference type="ARBA" id="ARBA00023002"/>
    </source>
</evidence>
<accession>A0AAD6D2R4</accession>
<dbReference type="PRINTS" id="PR00069">
    <property type="entry name" value="ALDKETRDTASE"/>
</dbReference>
<dbReference type="Pfam" id="PF00248">
    <property type="entry name" value="Aldo_ket_red"/>
    <property type="match status" value="1"/>
</dbReference>
<sequence length="327" mass="36411">MAAKVKLIFGGAFVNQSYSDLDFITKVLDTVKAGGVESIDTARTYGNSEELLGQVSAASRFAIDTKVPGGFRPELSTKELLISTTETSLNALNTDQVDILYIHAPDRRISLEDQLETFNQLHQAGKFKRFGLSNFLADEVEEVVRICREKNYILPSVYQGNYSPVARRADTDILPTLRKHDISFYAYSPIAGGFLTKDVETLVKGGDGRWDQSTFLGELYNALYNKPSMLEGLKLWEKISKDSGIAKAELAYRWVAYNSHLKGEFGDGLIFGARTLEQVNQTLAGLEKGPLPSHIAEQIESVWKIVLPDAPLDNFNSYLEKRNEQTA</sequence>
<keyword evidence="5" id="KW-1185">Reference proteome</keyword>
<evidence type="ECO:0000256" key="2">
    <source>
        <dbReference type="ARBA" id="ARBA00038157"/>
    </source>
</evidence>
<evidence type="ECO:0000313" key="4">
    <source>
        <dbReference type="EMBL" id="KAJ5547404.1"/>
    </source>
</evidence>
<reference evidence="4 5" key="1">
    <citation type="journal article" date="2023" name="IMA Fungus">
        <title>Comparative genomic study of the Penicillium genus elucidates a diverse pangenome and 15 lateral gene transfer events.</title>
        <authorList>
            <person name="Petersen C."/>
            <person name="Sorensen T."/>
            <person name="Nielsen M.R."/>
            <person name="Sondergaard T.E."/>
            <person name="Sorensen J.L."/>
            <person name="Fitzpatrick D.A."/>
            <person name="Frisvad J.C."/>
            <person name="Nielsen K.L."/>
        </authorList>
    </citation>
    <scope>NUCLEOTIDE SEQUENCE [LARGE SCALE GENOMIC DNA]</scope>
    <source>
        <strain evidence="4 5">IBT 35679</strain>
    </source>
</reference>
<dbReference type="CDD" id="cd19075">
    <property type="entry name" value="AKR_AKR7A1-5"/>
    <property type="match status" value="1"/>
</dbReference>
<dbReference type="Gene3D" id="3.20.20.100">
    <property type="entry name" value="NADP-dependent oxidoreductase domain"/>
    <property type="match status" value="1"/>
</dbReference>
<gene>
    <name evidence="4" type="ORF">N7494_004989</name>
</gene>